<dbReference type="Proteomes" id="UP000736672">
    <property type="component" value="Unassembled WGS sequence"/>
</dbReference>
<keyword evidence="2" id="KW-1185">Reference proteome</keyword>
<dbReference type="AlphaFoldDB" id="A0A9P9L663"/>
<sequence length="223" mass="24208">MASLPAAGSLSPIPNRHGLAPGHCSFLETSLPALPPSTTGTTATRQHTIKTRLTFRRFAPFGAPHLDCLGGELGISGLSPLRRNNHTKPEISRMNNSLTKHLPMITDILNVNTVLCTSTCFLVVSLPRQVKLVANLPSLSYLSFASHFFTCSFRKVTFYPFTSMLRSFFFVRHGGSSSSLKAALPSSSLNDSSAFLSVALYLPRKVSYTSEDKPMSLLNCTLG</sequence>
<accession>A0A9P9L663</accession>
<comment type="caution">
    <text evidence="1">The sequence shown here is derived from an EMBL/GenBank/DDBJ whole genome shotgun (WGS) entry which is preliminary data.</text>
</comment>
<evidence type="ECO:0000313" key="2">
    <source>
        <dbReference type="Proteomes" id="UP000736672"/>
    </source>
</evidence>
<name>A0A9P9L663_FUSSL</name>
<reference evidence="1" key="1">
    <citation type="journal article" date="2021" name="Nat. Commun.">
        <title>Genetic determinants of endophytism in the Arabidopsis root mycobiome.</title>
        <authorList>
            <person name="Mesny F."/>
            <person name="Miyauchi S."/>
            <person name="Thiergart T."/>
            <person name="Pickel B."/>
            <person name="Atanasova L."/>
            <person name="Karlsson M."/>
            <person name="Huettel B."/>
            <person name="Barry K.W."/>
            <person name="Haridas S."/>
            <person name="Chen C."/>
            <person name="Bauer D."/>
            <person name="Andreopoulos W."/>
            <person name="Pangilinan J."/>
            <person name="LaButti K."/>
            <person name="Riley R."/>
            <person name="Lipzen A."/>
            <person name="Clum A."/>
            <person name="Drula E."/>
            <person name="Henrissat B."/>
            <person name="Kohler A."/>
            <person name="Grigoriev I.V."/>
            <person name="Martin F.M."/>
            <person name="Hacquard S."/>
        </authorList>
    </citation>
    <scope>NUCLEOTIDE SEQUENCE</scope>
    <source>
        <strain evidence="1">FSSC 5 MPI-SDFR-AT-0091</strain>
    </source>
</reference>
<evidence type="ECO:0000313" key="1">
    <source>
        <dbReference type="EMBL" id="KAH7274721.1"/>
    </source>
</evidence>
<organism evidence="1 2">
    <name type="scientific">Fusarium solani</name>
    <name type="common">Filamentous fungus</name>
    <dbReference type="NCBI Taxonomy" id="169388"/>
    <lineage>
        <taxon>Eukaryota</taxon>
        <taxon>Fungi</taxon>
        <taxon>Dikarya</taxon>
        <taxon>Ascomycota</taxon>
        <taxon>Pezizomycotina</taxon>
        <taxon>Sordariomycetes</taxon>
        <taxon>Hypocreomycetidae</taxon>
        <taxon>Hypocreales</taxon>
        <taxon>Nectriaceae</taxon>
        <taxon>Fusarium</taxon>
        <taxon>Fusarium solani species complex</taxon>
    </lineage>
</organism>
<dbReference type="EMBL" id="JAGTJS010000001">
    <property type="protein sequence ID" value="KAH7274721.1"/>
    <property type="molecule type" value="Genomic_DNA"/>
</dbReference>
<protein>
    <submittedName>
        <fullName evidence="1">Uncharacterized protein</fullName>
    </submittedName>
</protein>
<proteinExistence type="predicted"/>
<gene>
    <name evidence="1" type="ORF">B0J15DRAFT_235</name>
</gene>